<evidence type="ECO:0000256" key="2">
    <source>
        <dbReference type="ARBA" id="ARBA00023315"/>
    </source>
</evidence>
<keyword evidence="1" id="KW-0808">Transferase</keyword>
<gene>
    <name evidence="5" type="ORF">GCM10010315_53480</name>
</gene>
<keyword evidence="2" id="KW-0012">Acyltransferase</keyword>
<accession>A0ABP6GIA3</accession>
<dbReference type="Gene3D" id="3.40.630.30">
    <property type="match status" value="1"/>
</dbReference>
<comment type="caution">
    <text evidence="5">The sequence shown here is derived from an EMBL/GenBank/DDBJ whole genome shotgun (WGS) entry which is preliminary data.</text>
</comment>
<dbReference type="Pfam" id="PF13302">
    <property type="entry name" value="Acetyltransf_3"/>
    <property type="match status" value="1"/>
</dbReference>
<dbReference type="SUPFAM" id="SSF55729">
    <property type="entry name" value="Acyl-CoA N-acyltransferases (Nat)"/>
    <property type="match status" value="1"/>
</dbReference>
<dbReference type="PANTHER" id="PTHR43792:SF8">
    <property type="entry name" value="[RIBOSOMAL PROTEIN US5]-ALANINE N-ACETYLTRANSFERASE"/>
    <property type="match status" value="1"/>
</dbReference>
<name>A0ABP6GIA3_9ACTN</name>
<evidence type="ECO:0000256" key="1">
    <source>
        <dbReference type="ARBA" id="ARBA00022679"/>
    </source>
</evidence>
<reference evidence="6" key="1">
    <citation type="journal article" date="2019" name="Int. J. Syst. Evol. Microbiol.">
        <title>The Global Catalogue of Microorganisms (GCM) 10K type strain sequencing project: providing services to taxonomists for standard genome sequencing and annotation.</title>
        <authorList>
            <consortium name="The Broad Institute Genomics Platform"/>
            <consortium name="The Broad Institute Genome Sequencing Center for Infectious Disease"/>
            <person name="Wu L."/>
            <person name="Ma J."/>
        </authorList>
    </citation>
    <scope>NUCLEOTIDE SEQUENCE [LARGE SCALE GENOMIC DNA]</scope>
    <source>
        <strain evidence="6">JCM 4542</strain>
    </source>
</reference>
<proteinExistence type="inferred from homology"/>
<feature type="domain" description="N-acetyltransferase" evidence="4">
    <location>
        <begin position="14"/>
        <end position="189"/>
    </location>
</feature>
<comment type="similarity">
    <text evidence="3">Belongs to the acetyltransferase family. RimJ subfamily.</text>
</comment>
<dbReference type="InterPro" id="IPR051531">
    <property type="entry name" value="N-acetyltransferase"/>
</dbReference>
<dbReference type="PROSITE" id="PS51186">
    <property type="entry name" value="GNAT"/>
    <property type="match status" value="1"/>
</dbReference>
<evidence type="ECO:0000259" key="4">
    <source>
        <dbReference type="PROSITE" id="PS51186"/>
    </source>
</evidence>
<dbReference type="PANTHER" id="PTHR43792">
    <property type="entry name" value="GNAT FAMILY, PUTATIVE (AFU_ORTHOLOGUE AFUA_3G00765)-RELATED-RELATED"/>
    <property type="match status" value="1"/>
</dbReference>
<dbReference type="EMBL" id="BAAASL010000025">
    <property type="protein sequence ID" value="GAA2724224.1"/>
    <property type="molecule type" value="Genomic_DNA"/>
</dbReference>
<keyword evidence="6" id="KW-1185">Reference proteome</keyword>
<dbReference type="InterPro" id="IPR000182">
    <property type="entry name" value="GNAT_dom"/>
</dbReference>
<protein>
    <submittedName>
        <fullName evidence="5">GNAT family protein</fullName>
    </submittedName>
</protein>
<dbReference type="InterPro" id="IPR016181">
    <property type="entry name" value="Acyl_CoA_acyltransferase"/>
</dbReference>
<evidence type="ECO:0000256" key="3">
    <source>
        <dbReference type="ARBA" id="ARBA00038502"/>
    </source>
</evidence>
<dbReference type="RefSeq" id="WP_344438798.1">
    <property type="nucleotide sequence ID" value="NZ_BAAASL010000025.1"/>
</dbReference>
<evidence type="ECO:0000313" key="5">
    <source>
        <dbReference type="EMBL" id="GAA2724224.1"/>
    </source>
</evidence>
<organism evidence="5 6">
    <name type="scientific">Streptomyces luteosporeus</name>
    <dbReference type="NCBI Taxonomy" id="173856"/>
    <lineage>
        <taxon>Bacteria</taxon>
        <taxon>Bacillati</taxon>
        <taxon>Actinomycetota</taxon>
        <taxon>Actinomycetes</taxon>
        <taxon>Kitasatosporales</taxon>
        <taxon>Streptomycetaceae</taxon>
        <taxon>Streptomyces</taxon>
    </lineage>
</organism>
<evidence type="ECO:0000313" key="6">
    <source>
        <dbReference type="Proteomes" id="UP001500886"/>
    </source>
</evidence>
<dbReference type="Proteomes" id="UP001500886">
    <property type="component" value="Unassembled WGS sequence"/>
</dbReference>
<sequence>MIFESRIQTLAPGLVLRPVTEDDAEAMARAYRREREHLRPWEPVRGESFFTAEGQAARLRDLVELRAAGRSMPWVLAEEEGAGPGSGEIVGVVNLNNIVHGAWRSANLGYWVAAARTGRGLASAAVAAVCRDADEHLGLHRVEAGTVLANAASQRVLARCGFERIGVAPAYLHINGVWQDHVLFQRILNDRPVAPAV</sequence>